<dbReference type="InterPro" id="IPR036514">
    <property type="entry name" value="SGNH_hydro_sf"/>
</dbReference>
<organism evidence="2">
    <name type="scientific">Herbiconiux sp. A18JL235</name>
    <dbReference type="NCBI Taxonomy" id="3152363"/>
    <lineage>
        <taxon>Bacteria</taxon>
        <taxon>Bacillati</taxon>
        <taxon>Actinomycetota</taxon>
        <taxon>Actinomycetes</taxon>
        <taxon>Micrococcales</taxon>
        <taxon>Microbacteriaceae</taxon>
        <taxon>Herbiconiux</taxon>
    </lineage>
</organism>
<protein>
    <submittedName>
        <fullName evidence="2">GDSL-type esterase/lipase family protein</fullName>
    </submittedName>
</protein>
<dbReference type="EMBL" id="CP162511">
    <property type="protein sequence ID" value="XDI05278.1"/>
    <property type="molecule type" value="Genomic_DNA"/>
</dbReference>
<name>A0AB39BGH7_9MICO</name>
<evidence type="ECO:0000313" key="2">
    <source>
        <dbReference type="EMBL" id="XDI05278.1"/>
    </source>
</evidence>
<dbReference type="Gene3D" id="3.40.50.1110">
    <property type="entry name" value="SGNH hydrolase"/>
    <property type="match status" value="1"/>
</dbReference>
<dbReference type="Pfam" id="PF13472">
    <property type="entry name" value="Lipase_GDSL_2"/>
    <property type="match status" value="1"/>
</dbReference>
<proteinExistence type="predicted"/>
<dbReference type="AlphaFoldDB" id="A0AB39BGH7"/>
<dbReference type="SUPFAM" id="SSF52266">
    <property type="entry name" value="SGNH hydrolase"/>
    <property type="match status" value="1"/>
</dbReference>
<dbReference type="InterPro" id="IPR013830">
    <property type="entry name" value="SGNH_hydro"/>
</dbReference>
<evidence type="ECO:0000259" key="1">
    <source>
        <dbReference type="Pfam" id="PF13472"/>
    </source>
</evidence>
<reference evidence="2" key="1">
    <citation type="submission" date="2024-05" db="EMBL/GenBank/DDBJ databases">
        <title>Herbiconiux sp. A18JL235.</title>
        <authorList>
            <person name="Zhang G."/>
        </authorList>
    </citation>
    <scope>NUCLEOTIDE SEQUENCE</scope>
    <source>
        <strain evidence="2">A18JL235</strain>
    </source>
</reference>
<dbReference type="RefSeq" id="WP_368497662.1">
    <property type="nucleotide sequence ID" value="NZ_CP162511.1"/>
</dbReference>
<dbReference type="Gene3D" id="2.60.120.260">
    <property type="entry name" value="Galactose-binding domain-like"/>
    <property type="match status" value="1"/>
</dbReference>
<sequence length="395" mass="40649">MTAGAALTGADLAATIAGALDLELSDDGVRPWRLPPAARRYAPPALALMAEFCAGVHLRMLTAAPTITLEVTVTRLQQRGASAAPAVAPFVAVVDGRPSDRVDVDEGVLVREHDDRSLHREDGARSIVALRLSEATAPAPRLVEVWLPADAGVVLHSVGAASALLPAPVDERPRWLHYGSSISHGGSAGTPLGTWPRLAAARLGVVGVNLGFGGNALLDPAVARALAAEPAAAITLEVGINIVGADAMRERVFVPVLHGFLDTLREGHPTTPIGIVTAFACPAVETTPGPIRAGDDGRATGTPREVRPGDGTLTLARTRDLIEHVVARRAPSDPALHLIDGLSLLGTDEHHHLPDGLHPDPAGHALIAARFAVQASAGGAGSAAGRVFAGLRLAP</sequence>
<gene>
    <name evidence="2" type="ORF">ABFY20_18465</name>
</gene>
<accession>A0AB39BGH7</accession>
<feature type="domain" description="SGNH hydrolase-type esterase" evidence="1">
    <location>
        <begin position="178"/>
        <end position="366"/>
    </location>
</feature>